<keyword evidence="12" id="KW-1185">Reference proteome</keyword>
<dbReference type="InterPro" id="IPR005861">
    <property type="entry name" value="HisP_aminotrans"/>
</dbReference>
<dbReference type="OrthoDB" id="9809616at2"/>
<dbReference type="UniPathway" id="UPA00031">
    <property type="reaction ID" value="UER00012"/>
</dbReference>
<feature type="domain" description="Aminotransferase class I/classII large" evidence="10">
    <location>
        <begin position="28"/>
        <end position="356"/>
    </location>
</feature>
<evidence type="ECO:0000256" key="7">
    <source>
        <dbReference type="ARBA" id="ARBA00022898"/>
    </source>
</evidence>
<dbReference type="InterPro" id="IPR015421">
    <property type="entry name" value="PyrdxlP-dep_Trfase_major"/>
</dbReference>
<dbReference type="Pfam" id="PF00155">
    <property type="entry name" value="Aminotran_1_2"/>
    <property type="match status" value="1"/>
</dbReference>
<evidence type="ECO:0000256" key="5">
    <source>
        <dbReference type="ARBA" id="ARBA00022576"/>
    </source>
</evidence>
<accession>A0A1G5PSJ4</accession>
<dbReference type="SUPFAM" id="SSF53383">
    <property type="entry name" value="PLP-dependent transferases"/>
    <property type="match status" value="1"/>
</dbReference>
<sequence length="365" mass="39681">MTQITPQPGIMDIALYQAGKSHVAGQTRVLKLSANENPFGPSPKAIAVAQSAAPDLHRYPSTDHSELRAAIGEIHNLDPDRIICGVGSDEVLQFVVQCYTGPGDEVIYTEHGFSMYPILARQAGATPVCVPETNRVVDVDLILNAVTERTRLVFLTNPGNPTGTLLPADEVARLAEQLPDHILLVIDGAYAEFVRPEARFDAGVNLVDTRANVIMTRTFSKVYGLGGLRVGWGYAPRAIIDVLNRVRQPFNLSNLSLATAEAALRDRDYLDMCRRENAKWRDWLAGELAALGVPSDQSHTNFILARFADQNEAEACDALLQTRGIIVRKVAGYGLPEGLRITIGDEEGCRALAAAIRAFKEGARA</sequence>
<evidence type="ECO:0000256" key="6">
    <source>
        <dbReference type="ARBA" id="ARBA00022679"/>
    </source>
</evidence>
<evidence type="ECO:0000313" key="11">
    <source>
        <dbReference type="EMBL" id="SCZ52565.1"/>
    </source>
</evidence>
<protein>
    <recommendedName>
        <fullName evidence="9">Histidinol-phosphate aminotransferase</fullName>
        <ecNumber evidence="9">2.6.1.9</ecNumber>
    </recommendedName>
    <alternativeName>
        <fullName evidence="9">Imidazole acetol-phosphate transaminase</fullName>
    </alternativeName>
</protein>
<dbReference type="Gene3D" id="3.40.640.10">
    <property type="entry name" value="Type I PLP-dependent aspartate aminotransferase-like (Major domain)"/>
    <property type="match status" value="1"/>
</dbReference>
<keyword evidence="9" id="KW-0368">Histidine biosynthesis</keyword>
<name>A0A1G5PSJ4_9RHOB</name>
<comment type="cofactor">
    <cofactor evidence="1 9">
        <name>pyridoxal 5'-phosphate</name>
        <dbReference type="ChEBI" id="CHEBI:597326"/>
    </cofactor>
</comment>
<evidence type="ECO:0000259" key="10">
    <source>
        <dbReference type="Pfam" id="PF00155"/>
    </source>
</evidence>
<dbReference type="NCBIfam" id="TIGR01141">
    <property type="entry name" value="hisC"/>
    <property type="match status" value="1"/>
</dbReference>
<evidence type="ECO:0000256" key="2">
    <source>
        <dbReference type="ARBA" id="ARBA00005011"/>
    </source>
</evidence>
<dbReference type="InterPro" id="IPR015422">
    <property type="entry name" value="PyrdxlP-dep_Trfase_small"/>
</dbReference>
<dbReference type="HAMAP" id="MF_01023">
    <property type="entry name" value="HisC_aminotrans_2"/>
    <property type="match status" value="1"/>
</dbReference>
<keyword evidence="5 9" id="KW-0032">Aminotransferase</keyword>
<dbReference type="EC" id="2.6.1.9" evidence="9"/>
<evidence type="ECO:0000256" key="3">
    <source>
        <dbReference type="ARBA" id="ARBA00007970"/>
    </source>
</evidence>
<keyword evidence="7 9" id="KW-0663">Pyridoxal phosphate</keyword>
<dbReference type="Proteomes" id="UP000198767">
    <property type="component" value="Unassembled WGS sequence"/>
</dbReference>
<dbReference type="AlphaFoldDB" id="A0A1G5PSJ4"/>
<dbReference type="PANTHER" id="PTHR43643:SF3">
    <property type="entry name" value="HISTIDINOL-PHOSPHATE AMINOTRANSFERASE"/>
    <property type="match status" value="1"/>
</dbReference>
<comment type="similarity">
    <text evidence="3 9">Belongs to the class-II pyridoxal-phosphate-dependent aminotransferase family. Histidinol-phosphate aminotransferase subfamily.</text>
</comment>
<comment type="subunit">
    <text evidence="4 9">Homodimer.</text>
</comment>
<dbReference type="RefSeq" id="WP_090215782.1">
    <property type="nucleotide sequence ID" value="NZ_FMWG01000002.1"/>
</dbReference>
<proteinExistence type="inferred from homology"/>
<feature type="modified residue" description="N6-(pyridoxal phosphate)lysine" evidence="9">
    <location>
        <position position="221"/>
    </location>
</feature>
<evidence type="ECO:0000256" key="8">
    <source>
        <dbReference type="ARBA" id="ARBA00047481"/>
    </source>
</evidence>
<dbReference type="GO" id="GO:0004400">
    <property type="term" value="F:histidinol-phosphate transaminase activity"/>
    <property type="evidence" value="ECO:0007669"/>
    <property type="project" value="UniProtKB-UniRule"/>
</dbReference>
<evidence type="ECO:0000256" key="4">
    <source>
        <dbReference type="ARBA" id="ARBA00011738"/>
    </source>
</evidence>
<dbReference type="CDD" id="cd00609">
    <property type="entry name" value="AAT_like"/>
    <property type="match status" value="1"/>
</dbReference>
<gene>
    <name evidence="9" type="primary">hisC</name>
    <name evidence="11" type="ORF">SAMN04488118_10215</name>
</gene>
<dbReference type="EMBL" id="FMWG01000002">
    <property type="protein sequence ID" value="SCZ52565.1"/>
    <property type="molecule type" value="Genomic_DNA"/>
</dbReference>
<dbReference type="STRING" id="1156985.SAMN04488118_10215"/>
<keyword evidence="6 9" id="KW-0808">Transferase</keyword>
<dbReference type="GO" id="GO:0030170">
    <property type="term" value="F:pyridoxal phosphate binding"/>
    <property type="evidence" value="ECO:0007669"/>
    <property type="project" value="InterPro"/>
</dbReference>
<dbReference type="GO" id="GO:0000105">
    <property type="term" value="P:L-histidine biosynthetic process"/>
    <property type="evidence" value="ECO:0007669"/>
    <property type="project" value="UniProtKB-UniRule"/>
</dbReference>
<evidence type="ECO:0000256" key="9">
    <source>
        <dbReference type="HAMAP-Rule" id="MF_01023"/>
    </source>
</evidence>
<dbReference type="InterPro" id="IPR050106">
    <property type="entry name" value="HistidinolP_aminotransfase"/>
</dbReference>
<evidence type="ECO:0000313" key="12">
    <source>
        <dbReference type="Proteomes" id="UP000198767"/>
    </source>
</evidence>
<comment type="pathway">
    <text evidence="2 9">Amino-acid biosynthesis; L-histidine biosynthesis; L-histidine from 5-phospho-alpha-D-ribose 1-diphosphate: step 7/9.</text>
</comment>
<dbReference type="Gene3D" id="3.90.1150.10">
    <property type="entry name" value="Aspartate Aminotransferase, domain 1"/>
    <property type="match status" value="1"/>
</dbReference>
<organism evidence="11 12">
    <name type="scientific">Epibacterium ulvae</name>
    <dbReference type="NCBI Taxonomy" id="1156985"/>
    <lineage>
        <taxon>Bacteria</taxon>
        <taxon>Pseudomonadati</taxon>
        <taxon>Pseudomonadota</taxon>
        <taxon>Alphaproteobacteria</taxon>
        <taxon>Rhodobacterales</taxon>
        <taxon>Roseobacteraceae</taxon>
        <taxon>Epibacterium</taxon>
    </lineage>
</organism>
<evidence type="ECO:0000256" key="1">
    <source>
        <dbReference type="ARBA" id="ARBA00001933"/>
    </source>
</evidence>
<comment type="catalytic activity">
    <reaction evidence="8 9">
        <text>L-histidinol phosphate + 2-oxoglutarate = 3-(imidazol-4-yl)-2-oxopropyl phosphate + L-glutamate</text>
        <dbReference type="Rhea" id="RHEA:23744"/>
        <dbReference type="ChEBI" id="CHEBI:16810"/>
        <dbReference type="ChEBI" id="CHEBI:29985"/>
        <dbReference type="ChEBI" id="CHEBI:57766"/>
        <dbReference type="ChEBI" id="CHEBI:57980"/>
        <dbReference type="EC" id="2.6.1.9"/>
    </reaction>
</comment>
<dbReference type="InterPro" id="IPR004839">
    <property type="entry name" value="Aminotransferase_I/II_large"/>
</dbReference>
<dbReference type="PANTHER" id="PTHR43643">
    <property type="entry name" value="HISTIDINOL-PHOSPHATE AMINOTRANSFERASE 2"/>
    <property type="match status" value="1"/>
</dbReference>
<reference evidence="11 12" key="1">
    <citation type="submission" date="2016-10" db="EMBL/GenBank/DDBJ databases">
        <authorList>
            <person name="de Groot N.N."/>
        </authorList>
    </citation>
    <scope>NUCLEOTIDE SEQUENCE [LARGE SCALE GENOMIC DNA]</scope>
    <source>
        <strain evidence="11 12">U95</strain>
    </source>
</reference>
<dbReference type="InterPro" id="IPR015424">
    <property type="entry name" value="PyrdxlP-dep_Trfase"/>
</dbReference>
<keyword evidence="9" id="KW-0028">Amino-acid biosynthesis</keyword>